<reference evidence="9" key="1">
    <citation type="journal article" date="2016" name="Nat. Commun.">
        <title>The Gonium pectorale genome demonstrates co-option of cell cycle regulation during the evolution of multicellularity.</title>
        <authorList>
            <person name="Hanschen E.R."/>
            <person name="Marriage T.N."/>
            <person name="Ferris P.J."/>
            <person name="Hamaji T."/>
            <person name="Toyoda A."/>
            <person name="Fujiyama A."/>
            <person name="Neme R."/>
            <person name="Noguchi H."/>
            <person name="Minakuchi Y."/>
            <person name="Suzuki M."/>
            <person name="Kawai-Toyooka H."/>
            <person name="Smith D.R."/>
            <person name="Sparks H."/>
            <person name="Anderson J."/>
            <person name="Bakaric R."/>
            <person name="Luria V."/>
            <person name="Karger A."/>
            <person name="Kirschner M.W."/>
            <person name="Durand P.M."/>
            <person name="Michod R.E."/>
            <person name="Nozaki H."/>
            <person name="Olson B.J."/>
        </authorList>
    </citation>
    <scope>NUCLEOTIDE SEQUENCE [LARGE SCALE GENOMIC DNA]</scope>
    <source>
        <strain evidence="9">NIES-2863</strain>
    </source>
</reference>
<keyword evidence="7" id="KW-0949">S-adenosyl-L-methionine</keyword>
<evidence type="ECO:0000256" key="7">
    <source>
        <dbReference type="ARBA" id="ARBA00022691"/>
    </source>
</evidence>
<gene>
    <name evidence="8" type="ORF">GPECTOR_70g488</name>
</gene>
<keyword evidence="5" id="KW-0489">Methyltransferase</keyword>
<name>A0A150G329_GONPE</name>
<accession>A0A150G329</accession>
<dbReference type="EMBL" id="LSYV01000071">
    <property type="protein sequence ID" value="KXZ44257.1"/>
    <property type="molecule type" value="Genomic_DNA"/>
</dbReference>
<keyword evidence="4" id="KW-0963">Cytoplasm</keyword>
<dbReference type="GO" id="GO:0032259">
    <property type="term" value="P:methylation"/>
    <property type="evidence" value="ECO:0007669"/>
    <property type="project" value="UniProtKB-KW"/>
</dbReference>
<organism evidence="8 9">
    <name type="scientific">Gonium pectorale</name>
    <name type="common">Green alga</name>
    <dbReference type="NCBI Taxonomy" id="33097"/>
    <lineage>
        <taxon>Eukaryota</taxon>
        <taxon>Viridiplantae</taxon>
        <taxon>Chlorophyta</taxon>
        <taxon>core chlorophytes</taxon>
        <taxon>Chlorophyceae</taxon>
        <taxon>CS clade</taxon>
        <taxon>Chlamydomonadales</taxon>
        <taxon>Volvocaceae</taxon>
        <taxon>Gonium</taxon>
    </lineage>
</organism>
<dbReference type="PANTHER" id="PTHR11579">
    <property type="entry name" value="PROTEIN-L-ISOASPARTATE O-METHYLTRANSFERASE"/>
    <property type="match status" value="1"/>
</dbReference>
<evidence type="ECO:0000256" key="5">
    <source>
        <dbReference type="ARBA" id="ARBA00022603"/>
    </source>
</evidence>
<dbReference type="EC" id="2.1.1.77" evidence="3"/>
<evidence type="ECO:0000256" key="3">
    <source>
        <dbReference type="ARBA" id="ARBA00011890"/>
    </source>
</evidence>
<evidence type="ECO:0000256" key="4">
    <source>
        <dbReference type="ARBA" id="ARBA00022490"/>
    </source>
</evidence>
<dbReference type="OrthoDB" id="73890at2759"/>
<dbReference type="Proteomes" id="UP000075714">
    <property type="component" value="Unassembled WGS sequence"/>
</dbReference>
<proteinExistence type="inferred from homology"/>
<evidence type="ECO:0000256" key="2">
    <source>
        <dbReference type="ARBA" id="ARBA00005369"/>
    </source>
</evidence>
<dbReference type="SUPFAM" id="SSF53335">
    <property type="entry name" value="S-adenosyl-L-methionine-dependent methyltransferases"/>
    <property type="match status" value="1"/>
</dbReference>
<dbReference type="GO" id="GO:0004719">
    <property type="term" value="F:protein-L-isoaspartate (D-aspartate) O-methyltransferase activity"/>
    <property type="evidence" value="ECO:0007669"/>
    <property type="project" value="UniProtKB-EC"/>
</dbReference>
<evidence type="ECO:0000313" key="9">
    <source>
        <dbReference type="Proteomes" id="UP000075714"/>
    </source>
</evidence>
<evidence type="ECO:0000256" key="6">
    <source>
        <dbReference type="ARBA" id="ARBA00022679"/>
    </source>
</evidence>
<comment type="subcellular location">
    <subcellularLocation>
        <location evidence="1">Cytoplasm</location>
    </subcellularLocation>
</comment>
<keyword evidence="6" id="KW-0808">Transferase</keyword>
<dbReference type="Gene3D" id="3.40.50.150">
    <property type="entry name" value="Vaccinia Virus protein VP39"/>
    <property type="match status" value="1"/>
</dbReference>
<dbReference type="PANTHER" id="PTHR11579:SF0">
    <property type="entry name" value="PROTEIN-L-ISOASPARTATE(D-ASPARTATE) O-METHYLTRANSFERASE"/>
    <property type="match status" value="1"/>
</dbReference>
<dbReference type="GO" id="GO:0005737">
    <property type="term" value="C:cytoplasm"/>
    <property type="evidence" value="ECO:0007669"/>
    <property type="project" value="UniProtKB-SubCell"/>
</dbReference>
<comment type="similarity">
    <text evidence="2">Belongs to the methyltransferase superfamily. L-isoaspartyl/D-aspartyl protein methyltransferase family.</text>
</comment>
<dbReference type="Pfam" id="PF01135">
    <property type="entry name" value="PCMT"/>
    <property type="match status" value="1"/>
</dbReference>
<evidence type="ECO:0000313" key="8">
    <source>
        <dbReference type="EMBL" id="KXZ44257.1"/>
    </source>
</evidence>
<evidence type="ECO:0000256" key="1">
    <source>
        <dbReference type="ARBA" id="ARBA00004496"/>
    </source>
</evidence>
<dbReference type="CDD" id="cd02440">
    <property type="entry name" value="AdoMet_MTases"/>
    <property type="match status" value="1"/>
</dbReference>
<dbReference type="InterPro" id="IPR000682">
    <property type="entry name" value="PCMT"/>
</dbReference>
<keyword evidence="9" id="KW-1185">Reference proteome</keyword>
<protein>
    <recommendedName>
        <fullName evidence="3">protein-L-isoaspartate(D-aspartate) O-methyltransferase</fullName>
        <ecNumber evidence="3">2.1.1.77</ecNumber>
    </recommendedName>
</protein>
<dbReference type="InterPro" id="IPR029063">
    <property type="entry name" value="SAM-dependent_MTases_sf"/>
</dbReference>
<comment type="caution">
    <text evidence="8">The sequence shown here is derived from an EMBL/GenBank/DDBJ whole genome shotgun (WGS) entry which is preliminary data.</text>
</comment>
<dbReference type="AlphaFoldDB" id="A0A150G329"/>
<sequence length="193" mass="19915">MHATALELLIQQLRPGARVLDVGSGSGYLTACFGLLVSPGGRVLGVEVVPQLAAGSEEALWQVVPQLMQDGTVQIRAGNVLTGMLASEAAFDAIHVGAAAEELPRDLVAKLAPGGRMVIPVGPHGGYQVLTVVDKQRTASPREAWQELAQAPYGPGTEAPEEGARSGGIRVTKLMDVGYVPLVGGTSGQSQAD</sequence>